<dbReference type="EMBL" id="JAABOA010002739">
    <property type="protein sequence ID" value="KAF9579459.1"/>
    <property type="molecule type" value="Genomic_DNA"/>
</dbReference>
<organism evidence="2 3">
    <name type="scientific">Lunasporangiospora selenospora</name>
    <dbReference type="NCBI Taxonomy" id="979761"/>
    <lineage>
        <taxon>Eukaryota</taxon>
        <taxon>Fungi</taxon>
        <taxon>Fungi incertae sedis</taxon>
        <taxon>Mucoromycota</taxon>
        <taxon>Mortierellomycotina</taxon>
        <taxon>Mortierellomycetes</taxon>
        <taxon>Mortierellales</taxon>
        <taxon>Mortierellaceae</taxon>
        <taxon>Lunasporangiospora</taxon>
    </lineage>
</organism>
<keyword evidence="3" id="KW-1185">Reference proteome</keyword>
<feature type="compositionally biased region" description="Low complexity" evidence="1">
    <location>
        <begin position="1"/>
        <end position="13"/>
    </location>
</feature>
<gene>
    <name evidence="2" type="ORF">BGW38_004266</name>
</gene>
<comment type="caution">
    <text evidence="2">The sequence shown here is derived from an EMBL/GenBank/DDBJ whole genome shotgun (WGS) entry which is preliminary data.</text>
</comment>
<dbReference type="OrthoDB" id="2427805at2759"/>
<sequence length="66" mass="7580">RSSASSNRAAQNSPTKKPWKNKLDLAVDRRSEHFHSLDQSRFWRLSNGKVVEETLYRASLEYGATT</sequence>
<evidence type="ECO:0000313" key="2">
    <source>
        <dbReference type="EMBL" id="KAF9579459.1"/>
    </source>
</evidence>
<evidence type="ECO:0000313" key="3">
    <source>
        <dbReference type="Proteomes" id="UP000780801"/>
    </source>
</evidence>
<proteinExistence type="predicted"/>
<feature type="region of interest" description="Disordered" evidence="1">
    <location>
        <begin position="1"/>
        <end position="22"/>
    </location>
</feature>
<name>A0A9P6KBN0_9FUNG</name>
<feature type="non-terminal residue" evidence="2">
    <location>
        <position position="66"/>
    </location>
</feature>
<dbReference type="AlphaFoldDB" id="A0A9P6KBN0"/>
<reference evidence="2" key="1">
    <citation type="journal article" date="2020" name="Fungal Divers.">
        <title>Resolving the Mortierellaceae phylogeny through synthesis of multi-gene phylogenetics and phylogenomics.</title>
        <authorList>
            <person name="Vandepol N."/>
            <person name="Liber J."/>
            <person name="Desiro A."/>
            <person name="Na H."/>
            <person name="Kennedy M."/>
            <person name="Barry K."/>
            <person name="Grigoriev I.V."/>
            <person name="Miller A.N."/>
            <person name="O'Donnell K."/>
            <person name="Stajich J.E."/>
            <person name="Bonito G."/>
        </authorList>
    </citation>
    <scope>NUCLEOTIDE SEQUENCE</scope>
    <source>
        <strain evidence="2">KOD1015</strain>
    </source>
</reference>
<protein>
    <submittedName>
        <fullName evidence="2">Uncharacterized protein</fullName>
    </submittedName>
</protein>
<feature type="non-terminal residue" evidence="2">
    <location>
        <position position="1"/>
    </location>
</feature>
<dbReference type="Proteomes" id="UP000780801">
    <property type="component" value="Unassembled WGS sequence"/>
</dbReference>
<evidence type="ECO:0000256" key="1">
    <source>
        <dbReference type="SAM" id="MobiDB-lite"/>
    </source>
</evidence>
<accession>A0A9P6KBN0</accession>